<dbReference type="PANTHER" id="PTHR34293:SF1">
    <property type="entry name" value="HTH-TYPE TRANSCRIPTIONAL REGULATOR TRMBL2"/>
    <property type="match status" value="1"/>
</dbReference>
<dbReference type="GO" id="GO:0003677">
    <property type="term" value="F:DNA binding"/>
    <property type="evidence" value="ECO:0007669"/>
    <property type="project" value="InterPro"/>
</dbReference>
<dbReference type="RefSeq" id="WP_075137639.1">
    <property type="nucleotide sequence ID" value="NZ_MSIF01000030.1"/>
</dbReference>
<dbReference type="InterPro" id="IPR000792">
    <property type="entry name" value="Tscrpt_reg_LuxR_C"/>
</dbReference>
<sequence length="326" mass="35551">MLGVLGLSQAEQELYEQLVGSGPLTADELDGRSAAALPRLHELGLVTRDDGDPPVWAAISPNTALQLLVSDRGRELAEARRYVAELVSRFSLAGTDRDLPAMVEVIYGREEIIRRFLALQLAARHQFRACDAPPYPANDAAQPNTLEFDQLHAGLRFRILYDRTALDIPGRLADLEAGIAAGEQARVADIPLKMTLFDDSAAILPLRQPPDVESRLLVYNPVLLDALSALFEMYWDQALPLHVDQGRAELSGAGDEPPPGERQLMLLLVAGLTDQDIAAQLGISDRTVRSRVRAMMDRLDATTRFQAGYQAVLRGWLTTAGPADGG</sequence>
<name>A0A7Z1ATY3_9PSEU</name>
<keyword evidence="3" id="KW-1185">Reference proteome</keyword>
<feature type="domain" description="HTH luxR-type" evidence="1">
    <location>
        <begin position="253"/>
        <end position="315"/>
    </location>
</feature>
<reference evidence="2 3" key="1">
    <citation type="submission" date="2016-12" db="EMBL/GenBank/DDBJ databases">
        <title>The draft genome sequence of Actinophytocola xinjiangensis.</title>
        <authorList>
            <person name="Wang W."/>
            <person name="Yuan L."/>
        </authorList>
    </citation>
    <scope>NUCLEOTIDE SEQUENCE [LARGE SCALE GENOMIC DNA]</scope>
    <source>
        <strain evidence="2 3">CGMCC 4.4663</strain>
    </source>
</reference>
<dbReference type="PRINTS" id="PR00038">
    <property type="entry name" value="HTHLUXR"/>
</dbReference>
<proteinExistence type="predicted"/>
<evidence type="ECO:0000313" key="2">
    <source>
        <dbReference type="EMBL" id="OLF05326.1"/>
    </source>
</evidence>
<dbReference type="AlphaFoldDB" id="A0A7Z1ATY3"/>
<dbReference type="InterPro" id="IPR016032">
    <property type="entry name" value="Sig_transdc_resp-reg_C-effctor"/>
</dbReference>
<evidence type="ECO:0000313" key="3">
    <source>
        <dbReference type="Proteomes" id="UP000185696"/>
    </source>
</evidence>
<dbReference type="SUPFAM" id="SSF46894">
    <property type="entry name" value="C-terminal effector domain of the bipartite response regulators"/>
    <property type="match status" value="1"/>
</dbReference>
<accession>A0A7Z1ATY3</accession>
<dbReference type="Proteomes" id="UP000185696">
    <property type="component" value="Unassembled WGS sequence"/>
</dbReference>
<dbReference type="PANTHER" id="PTHR34293">
    <property type="entry name" value="HTH-TYPE TRANSCRIPTIONAL REGULATOR TRMBL2"/>
    <property type="match status" value="1"/>
</dbReference>
<organism evidence="2 3">
    <name type="scientific">Actinophytocola xinjiangensis</name>
    <dbReference type="NCBI Taxonomy" id="485602"/>
    <lineage>
        <taxon>Bacteria</taxon>
        <taxon>Bacillati</taxon>
        <taxon>Actinomycetota</taxon>
        <taxon>Actinomycetes</taxon>
        <taxon>Pseudonocardiales</taxon>
        <taxon>Pseudonocardiaceae</taxon>
    </lineage>
</organism>
<gene>
    <name evidence="2" type="ORF">BLA60_36460</name>
</gene>
<dbReference type="PROSITE" id="PS50043">
    <property type="entry name" value="HTH_LUXR_2"/>
    <property type="match status" value="1"/>
</dbReference>
<evidence type="ECO:0000259" key="1">
    <source>
        <dbReference type="PROSITE" id="PS50043"/>
    </source>
</evidence>
<dbReference type="Gene3D" id="1.10.10.10">
    <property type="entry name" value="Winged helix-like DNA-binding domain superfamily/Winged helix DNA-binding domain"/>
    <property type="match status" value="2"/>
</dbReference>
<dbReference type="Pfam" id="PF00196">
    <property type="entry name" value="GerE"/>
    <property type="match status" value="1"/>
</dbReference>
<dbReference type="GO" id="GO:0006355">
    <property type="term" value="P:regulation of DNA-templated transcription"/>
    <property type="evidence" value="ECO:0007669"/>
    <property type="project" value="InterPro"/>
</dbReference>
<dbReference type="CDD" id="cd06170">
    <property type="entry name" value="LuxR_C_like"/>
    <property type="match status" value="1"/>
</dbReference>
<comment type="caution">
    <text evidence="2">The sequence shown here is derived from an EMBL/GenBank/DDBJ whole genome shotgun (WGS) entry which is preliminary data.</text>
</comment>
<dbReference type="SMART" id="SM00421">
    <property type="entry name" value="HTH_LUXR"/>
    <property type="match status" value="1"/>
</dbReference>
<dbReference type="InterPro" id="IPR036388">
    <property type="entry name" value="WH-like_DNA-bd_sf"/>
</dbReference>
<protein>
    <recommendedName>
        <fullName evidence="1">HTH luxR-type domain-containing protein</fullName>
    </recommendedName>
</protein>
<dbReference type="EMBL" id="MSIF01000030">
    <property type="protein sequence ID" value="OLF05326.1"/>
    <property type="molecule type" value="Genomic_DNA"/>
</dbReference>
<dbReference type="InterPro" id="IPR051797">
    <property type="entry name" value="TrmB-like"/>
</dbReference>